<proteinExistence type="inferred from homology"/>
<dbReference type="InterPro" id="IPR036867">
    <property type="entry name" value="R3H_dom_sf"/>
</dbReference>
<feature type="region of interest" description="Disordered" evidence="2">
    <location>
        <begin position="1"/>
        <end position="23"/>
    </location>
</feature>
<dbReference type="InterPro" id="IPR036397">
    <property type="entry name" value="RNaseH_sf"/>
</dbReference>
<dbReference type="Proteomes" id="UP001431209">
    <property type="component" value="Unassembled WGS sequence"/>
</dbReference>
<dbReference type="SUPFAM" id="SSF82708">
    <property type="entry name" value="R3H domain"/>
    <property type="match status" value="1"/>
</dbReference>
<organism evidence="3 4">
    <name type="scientific">Acrasis kona</name>
    <dbReference type="NCBI Taxonomy" id="1008807"/>
    <lineage>
        <taxon>Eukaryota</taxon>
        <taxon>Discoba</taxon>
        <taxon>Heterolobosea</taxon>
        <taxon>Tetramitia</taxon>
        <taxon>Eutetramitia</taxon>
        <taxon>Acrasidae</taxon>
        <taxon>Acrasis</taxon>
    </lineage>
</organism>
<dbReference type="GO" id="GO:1990431">
    <property type="term" value="P:priRNA 3'-end processing"/>
    <property type="evidence" value="ECO:0007669"/>
    <property type="project" value="TreeGrafter"/>
</dbReference>
<dbReference type="GO" id="GO:0003723">
    <property type="term" value="F:RNA binding"/>
    <property type="evidence" value="ECO:0007669"/>
    <property type="project" value="TreeGrafter"/>
</dbReference>
<dbReference type="InterPro" id="IPR012677">
    <property type="entry name" value="Nucleotide-bd_a/b_plait_sf"/>
</dbReference>
<dbReference type="PANTHER" id="PTHR15092:SF22">
    <property type="entry name" value="POLY(A)-SPECIFIC RIBONUCLEASE PNLDC1"/>
    <property type="match status" value="1"/>
</dbReference>
<comment type="caution">
    <text evidence="3">The sequence shown here is derived from an EMBL/GenBank/DDBJ whole genome shotgun (WGS) entry which is preliminary data.</text>
</comment>
<dbReference type="GO" id="GO:0000289">
    <property type="term" value="P:nuclear-transcribed mRNA poly(A) tail shortening"/>
    <property type="evidence" value="ECO:0007669"/>
    <property type="project" value="TreeGrafter"/>
</dbReference>
<dbReference type="InterPro" id="IPR012337">
    <property type="entry name" value="RNaseH-like_sf"/>
</dbReference>
<keyword evidence="4" id="KW-1185">Reference proteome</keyword>
<dbReference type="InterPro" id="IPR006941">
    <property type="entry name" value="RNase_CAF1"/>
</dbReference>
<protein>
    <submittedName>
        <fullName evidence="3">Poly(A)-specific ribonuclease</fullName>
    </submittedName>
</protein>
<evidence type="ECO:0000256" key="2">
    <source>
        <dbReference type="SAM" id="MobiDB-lite"/>
    </source>
</evidence>
<dbReference type="SUPFAM" id="SSF53098">
    <property type="entry name" value="Ribonuclease H-like"/>
    <property type="match status" value="1"/>
</dbReference>
<evidence type="ECO:0000313" key="3">
    <source>
        <dbReference type="EMBL" id="KAL0483252.1"/>
    </source>
</evidence>
<dbReference type="Pfam" id="PF04857">
    <property type="entry name" value="CAF1"/>
    <property type="match status" value="1"/>
</dbReference>
<dbReference type="EMBL" id="JAOPGA020000946">
    <property type="protein sequence ID" value="KAL0483252.1"/>
    <property type="molecule type" value="Genomic_DNA"/>
</dbReference>
<comment type="similarity">
    <text evidence="1">Belongs to the CAF1 family.</text>
</comment>
<gene>
    <name evidence="3" type="ORF">AKO1_011545</name>
</gene>
<dbReference type="GO" id="GO:0000175">
    <property type="term" value="F:3'-5'-RNA exonuclease activity"/>
    <property type="evidence" value="ECO:0007669"/>
    <property type="project" value="TreeGrafter"/>
</dbReference>
<dbReference type="PANTHER" id="PTHR15092">
    <property type="entry name" value="POLY A -SPECIFIC RIBONUCLEASE/TARGET OF EGR1, MEMBER 1"/>
    <property type="match status" value="1"/>
</dbReference>
<dbReference type="InterPro" id="IPR051181">
    <property type="entry name" value="CAF1_poly(A)_ribonucleases"/>
</dbReference>
<dbReference type="Gene3D" id="3.30.420.10">
    <property type="entry name" value="Ribonuclease H-like superfamily/Ribonuclease H"/>
    <property type="match status" value="1"/>
</dbReference>
<accession>A0AAW2Z1V8</accession>
<feature type="region of interest" description="Disordered" evidence="2">
    <location>
        <begin position="379"/>
        <end position="404"/>
    </location>
</feature>
<dbReference type="GO" id="GO:1990432">
    <property type="term" value="P:siRNA 3'-end processing"/>
    <property type="evidence" value="ECO:0007669"/>
    <property type="project" value="TreeGrafter"/>
</dbReference>
<evidence type="ECO:0000313" key="4">
    <source>
        <dbReference type="Proteomes" id="UP001431209"/>
    </source>
</evidence>
<dbReference type="AlphaFoldDB" id="A0AAW2Z1V8"/>
<sequence length="423" mass="48353">MDGIEEQKLIKSEESRRSRQAAPVENKIQLSTLRPDVIEFIRKAQSDVRNWYTTTVEHFDIEVSNAFTRKLLYENLGDIFPGKISFRTIHNPRTVFRVSRIAEENKDQEVHNVVQSQIGFRRIIKLLTQLRVPIIGHNMLLDIVHVYHKFIAPLPDTLDEFCDQLMKTFPGGIIDTKHMARTDKLITQKLFVDTGLGQLLESTSSAEFNEGLTFPQHAETFNQPREHEAAFDSIVTGYIYIRMSHYFGKNQHNVDYTTIGQLDHLTQAINTDRMCILITGLSEQIQNSDITPLFKDYGSAPCNIKWIDDKSAFVRLRVATREQLEQIAEHVKKGSKSGVEFKKSVAALGCTVTMFDEADRNGIIDCMLNGKEVPVKKRSRSSNVSLDISREMSPRKKARRSFTRPSEVQSIKEDTGYNLCTIL</sequence>
<name>A0AAW2Z1V8_9EUKA</name>
<dbReference type="Gene3D" id="3.30.70.330">
    <property type="match status" value="1"/>
</dbReference>
<feature type="compositionally biased region" description="Basic and acidic residues" evidence="2">
    <location>
        <begin position="1"/>
        <end position="17"/>
    </location>
</feature>
<dbReference type="GO" id="GO:0005634">
    <property type="term" value="C:nucleus"/>
    <property type="evidence" value="ECO:0007669"/>
    <property type="project" value="TreeGrafter"/>
</dbReference>
<reference evidence="3 4" key="1">
    <citation type="submission" date="2024-03" db="EMBL/GenBank/DDBJ databases">
        <title>The Acrasis kona genome and developmental transcriptomes reveal deep origins of eukaryotic multicellular pathways.</title>
        <authorList>
            <person name="Sheikh S."/>
            <person name="Fu C.-J."/>
            <person name="Brown M.W."/>
            <person name="Baldauf S.L."/>
        </authorList>
    </citation>
    <scope>NUCLEOTIDE SEQUENCE [LARGE SCALE GENOMIC DNA]</scope>
    <source>
        <strain evidence="3 4">ATCC MYA-3509</strain>
    </source>
</reference>
<evidence type="ECO:0000256" key="1">
    <source>
        <dbReference type="ARBA" id="ARBA00008372"/>
    </source>
</evidence>